<sequence>MTVFIVHMVANAFPVSRIAQCAKAALYLKGIVKFPKAKIMWHAMLTPTSNIRVPPPVETPKTSIQKPSYERQSPGLEDNIIKIDNNDNNKRVTSSELDENVSGGAEETLSSNKTSSEASEDYNYDVIFTREFASAVQDCFKLAVERIAGTRLSWWPLAEPEDKLSHAHIRVYSMPFRGRRFYADIPTSLAEILFPKLIIARESASKSNWTSLNREAVLLHDTTLMHILLLYFASMGECELEGKGHYKFQTAAPAGSSNTGNPKDQATQATGVLTSVHTGAGASGSNSKKRQVRAGNGAGYPRSTTPLPGGDGAPVQFPVLFVSANIGPNQDIARVAEPGTKDKQTFESLRRAYGGFSAGWYRPWRAKRPVGVKFYRSFHWRKSQGSHTEFLYHIAVHDDMERYPHQSEEEYVEYEFTPKPWQGMGYFNKEVWHYFLCPEDCGNSKDLTSALPIRINGPIPPQWTAFGIHVEERPSVLSICFWICGCVLIVLIAGGVWFIRPWLSGHPNDLQNAFMPATYTAAAMAVLLTPLCTFMAVTLARS</sequence>
<keyword evidence="2" id="KW-0472">Membrane</keyword>
<gene>
    <name evidence="3" type="ORF">CCHLO57077_00011716</name>
</gene>
<name>A0AA35LT17_9HYPO</name>
<feature type="region of interest" description="Disordered" evidence="1">
    <location>
        <begin position="276"/>
        <end position="309"/>
    </location>
</feature>
<dbReference type="AlphaFoldDB" id="A0AA35LT17"/>
<keyword evidence="2" id="KW-1133">Transmembrane helix</keyword>
<dbReference type="EMBL" id="CABFNP030000619">
    <property type="protein sequence ID" value="CAI6062317.1"/>
    <property type="molecule type" value="Genomic_DNA"/>
</dbReference>
<keyword evidence="4" id="KW-1185">Reference proteome</keyword>
<organism evidence="3 4">
    <name type="scientific">Clonostachys chloroleuca</name>
    <dbReference type="NCBI Taxonomy" id="1926264"/>
    <lineage>
        <taxon>Eukaryota</taxon>
        <taxon>Fungi</taxon>
        <taxon>Dikarya</taxon>
        <taxon>Ascomycota</taxon>
        <taxon>Pezizomycotina</taxon>
        <taxon>Sordariomycetes</taxon>
        <taxon>Hypocreomycetidae</taxon>
        <taxon>Hypocreales</taxon>
        <taxon>Bionectriaceae</taxon>
        <taxon>Clonostachys</taxon>
    </lineage>
</organism>
<feature type="transmembrane region" description="Helical" evidence="2">
    <location>
        <begin position="519"/>
        <end position="540"/>
    </location>
</feature>
<feature type="compositionally biased region" description="Basic and acidic residues" evidence="1">
    <location>
        <begin position="79"/>
        <end position="90"/>
    </location>
</feature>
<evidence type="ECO:0000256" key="2">
    <source>
        <dbReference type="SAM" id="Phobius"/>
    </source>
</evidence>
<keyword evidence="2" id="KW-0812">Transmembrane</keyword>
<feature type="transmembrane region" description="Helical" evidence="2">
    <location>
        <begin position="476"/>
        <end position="499"/>
    </location>
</feature>
<feature type="region of interest" description="Disordered" evidence="1">
    <location>
        <begin position="50"/>
        <end position="116"/>
    </location>
</feature>
<comment type="caution">
    <text evidence="3">The sequence shown here is derived from an EMBL/GenBank/DDBJ whole genome shotgun (WGS) entry which is preliminary data.</text>
</comment>
<reference evidence="3" key="1">
    <citation type="submission" date="2023-01" db="EMBL/GenBank/DDBJ databases">
        <authorList>
            <person name="Piombo E."/>
        </authorList>
    </citation>
    <scope>NUCLEOTIDE SEQUENCE</scope>
</reference>
<accession>A0AA35LT17</accession>
<evidence type="ECO:0000313" key="4">
    <source>
        <dbReference type="Proteomes" id="UP001160390"/>
    </source>
</evidence>
<evidence type="ECO:0000313" key="3">
    <source>
        <dbReference type="EMBL" id="CAI6062317.1"/>
    </source>
</evidence>
<evidence type="ECO:0000256" key="1">
    <source>
        <dbReference type="SAM" id="MobiDB-lite"/>
    </source>
</evidence>
<protein>
    <submittedName>
        <fullName evidence="3">Uncharacterized protein</fullName>
    </submittedName>
</protein>
<proteinExistence type="predicted"/>
<dbReference type="Proteomes" id="UP001160390">
    <property type="component" value="Unassembled WGS sequence"/>
</dbReference>